<comment type="caution">
    <text evidence="1">The sequence shown here is derived from an EMBL/GenBank/DDBJ whole genome shotgun (WGS) entry which is preliminary data.</text>
</comment>
<gene>
    <name evidence="1" type="ORF">CN497_04795</name>
</gene>
<proteinExistence type="predicted"/>
<evidence type="ECO:0000313" key="2">
    <source>
        <dbReference type="Proteomes" id="UP000220341"/>
    </source>
</evidence>
<protein>
    <submittedName>
        <fullName evidence="1">Uncharacterized protein</fullName>
    </submittedName>
</protein>
<organism evidence="1 2">
    <name type="scientific">Priestia megaterium</name>
    <name type="common">Bacillus megaterium</name>
    <dbReference type="NCBI Taxonomy" id="1404"/>
    <lineage>
        <taxon>Bacteria</taxon>
        <taxon>Bacillati</taxon>
        <taxon>Bacillota</taxon>
        <taxon>Bacilli</taxon>
        <taxon>Bacillales</taxon>
        <taxon>Bacillaceae</taxon>
        <taxon>Priestia</taxon>
    </lineage>
</organism>
<reference evidence="1 2" key="1">
    <citation type="submission" date="2017-09" db="EMBL/GenBank/DDBJ databases">
        <title>Large-scale bioinformatics analysis of Bacillus genomes uncovers conserved roles of natural products in bacterial physiology.</title>
        <authorList>
            <consortium name="Agbiome Team Llc"/>
            <person name="Bleich R.M."/>
            <person name="Kirk G.J."/>
            <person name="Santa Maria K.C."/>
            <person name="Allen S.E."/>
            <person name="Farag S."/>
            <person name="Shank E.A."/>
            <person name="Bowers A."/>
        </authorList>
    </citation>
    <scope>NUCLEOTIDE SEQUENCE [LARGE SCALE GENOMIC DNA]</scope>
    <source>
        <strain evidence="1 2">AFS003013</strain>
    </source>
</reference>
<sequence length="101" mass="11665">MRIKGTVFKKRTYPKHHYKKMDRLSFLEVKDNISFDGDVLKILPVLSQKSMECWNIGDEIDVEGEMKYIRIITSLGKLSLLPVPVFIVKTIKEIKPSPITS</sequence>
<dbReference type="AlphaFoldDB" id="A0A2B8JJ69"/>
<dbReference type="RefSeq" id="WP_013058159.1">
    <property type="nucleotide sequence ID" value="NZ_CATKPS010000011.1"/>
</dbReference>
<evidence type="ECO:0000313" key="1">
    <source>
        <dbReference type="EMBL" id="PES42103.1"/>
    </source>
</evidence>
<dbReference type="Proteomes" id="UP000220341">
    <property type="component" value="Unassembled WGS sequence"/>
</dbReference>
<accession>A0A2B8JJ69</accession>
<name>A0A2B8JJ69_PRIMG</name>
<dbReference type="EMBL" id="NTYW01000004">
    <property type="protein sequence ID" value="PES42103.1"/>
    <property type="molecule type" value="Genomic_DNA"/>
</dbReference>